<dbReference type="Gene3D" id="3.10.129.10">
    <property type="entry name" value="Hotdog Thioesterase"/>
    <property type="match status" value="1"/>
</dbReference>
<evidence type="ECO:0000313" key="3">
    <source>
        <dbReference type="Proteomes" id="UP000039046"/>
    </source>
</evidence>
<dbReference type="PANTHER" id="PTHR28152:SF1">
    <property type="entry name" value="HYDROXYACYL-THIOESTER DEHYDRATASE TYPE 2, MITOCHONDRIAL"/>
    <property type="match status" value="1"/>
</dbReference>
<protein>
    <recommendedName>
        <fullName evidence="1">MaoC-like domain-containing protein</fullName>
    </recommendedName>
</protein>
<dbReference type="GO" id="GO:0019171">
    <property type="term" value="F:(3R)-hydroxyacyl-[acyl-carrier-protein] dehydratase activity"/>
    <property type="evidence" value="ECO:0007669"/>
    <property type="project" value="TreeGrafter"/>
</dbReference>
<sequence>MPPPLPCRACRALIHHAAAPMRRRFYSSSPLSPPDIQGLQSLPAKVIPEYLTPSPSHLLTTTINDLLLPSVTAAPSSPIIQTPAPPLPQGHHLVYFPLQTPPSQLAPDGADLDHSPGAAYPRRLWAGGEITFRKGWQERMRLDGRPASCKETIGDVKTRGDKVFVDVHRAYGAGHDKNDGQWAWDIQEKRTLVFMPNDGETGQAAPRFVKYPHAADAVARLTPSTKHLFTFSALSFNAHAIHIDPEFARAEAHRGLLVHGPLSLALMLRVVNQHVGSDVEALTYRNHAPLYVNEEMSVCVRDKRDGSYDVWIQGPEGGLAIKGNARMENK</sequence>
<accession>A0A0A1TI24</accession>
<organism evidence="2 3">
    <name type="scientific">[Torrubiella] hemipterigena</name>
    <dbReference type="NCBI Taxonomy" id="1531966"/>
    <lineage>
        <taxon>Eukaryota</taxon>
        <taxon>Fungi</taxon>
        <taxon>Dikarya</taxon>
        <taxon>Ascomycota</taxon>
        <taxon>Pezizomycotina</taxon>
        <taxon>Sordariomycetes</taxon>
        <taxon>Hypocreomycetidae</taxon>
        <taxon>Hypocreales</taxon>
        <taxon>Clavicipitaceae</taxon>
        <taxon>Clavicipitaceae incertae sedis</taxon>
        <taxon>'Torrubiella' clade</taxon>
    </lineage>
</organism>
<feature type="domain" description="MaoC-like" evidence="1">
    <location>
        <begin position="221"/>
        <end position="295"/>
    </location>
</feature>
<evidence type="ECO:0000313" key="2">
    <source>
        <dbReference type="EMBL" id="CEJ90175.1"/>
    </source>
</evidence>
<dbReference type="OrthoDB" id="3257538at2759"/>
<reference evidence="2 3" key="1">
    <citation type="journal article" date="2015" name="Genome Announc.">
        <title>Draft Genome Sequence and Gene Annotation of the Entomopathogenic Fungus Verticillium hemipterigenum.</title>
        <authorList>
            <person name="Horn F."/>
            <person name="Habel A."/>
            <person name="Scharf D.H."/>
            <person name="Dworschak J."/>
            <person name="Brakhage A.A."/>
            <person name="Guthke R."/>
            <person name="Hertweck C."/>
            <person name="Linde J."/>
        </authorList>
    </citation>
    <scope>NUCLEOTIDE SEQUENCE [LARGE SCALE GENOMIC DNA]</scope>
</reference>
<dbReference type="GO" id="GO:0005739">
    <property type="term" value="C:mitochondrion"/>
    <property type="evidence" value="ECO:0007669"/>
    <property type="project" value="TreeGrafter"/>
</dbReference>
<keyword evidence="3" id="KW-1185">Reference proteome</keyword>
<dbReference type="Pfam" id="PF01575">
    <property type="entry name" value="MaoC_dehydratas"/>
    <property type="match status" value="1"/>
</dbReference>
<dbReference type="PANTHER" id="PTHR28152">
    <property type="entry name" value="HYDROXYACYL-THIOESTER DEHYDRATASE TYPE 2, MITOCHONDRIAL"/>
    <property type="match status" value="1"/>
</dbReference>
<dbReference type="EMBL" id="CDHN01000003">
    <property type="protein sequence ID" value="CEJ90175.1"/>
    <property type="molecule type" value="Genomic_DNA"/>
</dbReference>
<dbReference type="AlphaFoldDB" id="A0A0A1TI24"/>
<proteinExistence type="predicted"/>
<name>A0A0A1TI24_9HYPO</name>
<dbReference type="InterPro" id="IPR029069">
    <property type="entry name" value="HotDog_dom_sf"/>
</dbReference>
<dbReference type="InterPro" id="IPR052741">
    <property type="entry name" value="Mitochondrial_HTD2"/>
</dbReference>
<dbReference type="HOGENOM" id="CLU_028690_1_0_1"/>
<dbReference type="Proteomes" id="UP000039046">
    <property type="component" value="Unassembled WGS sequence"/>
</dbReference>
<evidence type="ECO:0000259" key="1">
    <source>
        <dbReference type="Pfam" id="PF01575"/>
    </source>
</evidence>
<dbReference type="InterPro" id="IPR002539">
    <property type="entry name" value="MaoC-like_dom"/>
</dbReference>
<gene>
    <name evidence="2" type="ORF">VHEMI05975</name>
</gene>
<dbReference type="STRING" id="1531966.A0A0A1TI24"/>
<dbReference type="SUPFAM" id="SSF54637">
    <property type="entry name" value="Thioesterase/thiol ester dehydrase-isomerase"/>
    <property type="match status" value="1"/>
</dbReference>